<reference evidence="1 2" key="1">
    <citation type="submission" date="2016-03" db="EMBL/GenBank/DDBJ databases">
        <authorList>
            <person name="Ploux O."/>
        </authorList>
    </citation>
    <scope>NUCLEOTIDE SEQUENCE [LARGE SCALE GENOMIC DNA]</scope>
    <source>
        <strain evidence="1 2">R-45371</strain>
    </source>
</reference>
<gene>
    <name evidence="1" type="ORF">A1353_03330</name>
</gene>
<dbReference type="AlphaFoldDB" id="A0A177LUG2"/>
<proteinExistence type="predicted"/>
<accession>A0A177LUG2</accession>
<dbReference type="EMBL" id="LUUH01000110">
    <property type="protein sequence ID" value="OAH96674.1"/>
    <property type="molecule type" value="Genomic_DNA"/>
</dbReference>
<dbReference type="InterPro" id="IPR043733">
    <property type="entry name" value="DUF5677"/>
</dbReference>
<name>A0A177LUG2_METMH</name>
<evidence type="ECO:0000313" key="1">
    <source>
        <dbReference type="EMBL" id="OAH96674.1"/>
    </source>
</evidence>
<evidence type="ECO:0000313" key="2">
    <source>
        <dbReference type="Proteomes" id="UP000077763"/>
    </source>
</evidence>
<sequence length="255" mass="28769">MFLDPEGQTVKQELHSKFASYFSFAYGLNRYANELSSNASITDGDLQQLLLAPLMLRALTTFQGCILLVERGLSAEAKILARSLLEILFRISSIAKNRTNAEIYVLEDQPFRRKLIKKSKLLSPHLRQPFETEQTEHLAREIKYDIEERNIAEKSTQWWAQEAGLSDLYNSAYPIFSLAVHAGARELESHLVLDKDRKIIAMQIGANTTNLELVVVSACESLLLILEAASTILPENSKIKISTFKTELAKLNETL</sequence>
<organism evidence="1 2">
    <name type="scientific">Methylomonas methanica</name>
    <dbReference type="NCBI Taxonomy" id="421"/>
    <lineage>
        <taxon>Bacteria</taxon>
        <taxon>Pseudomonadati</taxon>
        <taxon>Pseudomonadota</taxon>
        <taxon>Gammaproteobacteria</taxon>
        <taxon>Methylococcales</taxon>
        <taxon>Methylococcaceae</taxon>
        <taxon>Methylomonas</taxon>
    </lineage>
</organism>
<dbReference type="Proteomes" id="UP000077763">
    <property type="component" value="Unassembled WGS sequence"/>
</dbReference>
<dbReference type="Pfam" id="PF18928">
    <property type="entry name" value="DUF5677"/>
    <property type="match status" value="1"/>
</dbReference>
<dbReference type="RefSeq" id="WP_064038869.1">
    <property type="nucleotide sequence ID" value="NZ_LUUH01000110.1"/>
</dbReference>
<comment type="caution">
    <text evidence="1">The sequence shown here is derived from an EMBL/GenBank/DDBJ whole genome shotgun (WGS) entry which is preliminary data.</text>
</comment>
<protein>
    <submittedName>
        <fullName evidence="1">Uncharacterized protein</fullName>
    </submittedName>
</protein>